<dbReference type="VEuPathDB" id="FungiDB:BO70DRAFT_366700"/>
<name>A0A317UYK2_9EURO</name>
<dbReference type="GeneID" id="37066638"/>
<dbReference type="RefSeq" id="XP_025394527.1">
    <property type="nucleotide sequence ID" value="XM_025544401.1"/>
</dbReference>
<dbReference type="Proteomes" id="UP000247233">
    <property type="component" value="Unassembled WGS sequence"/>
</dbReference>
<accession>A0A317UYK2</accession>
<comment type="caution">
    <text evidence="1">The sequence shown here is derived from an EMBL/GenBank/DDBJ whole genome shotgun (WGS) entry which is preliminary data.</text>
</comment>
<evidence type="ECO:0000313" key="2">
    <source>
        <dbReference type="Proteomes" id="UP000247233"/>
    </source>
</evidence>
<sequence length="55" mass="6103">MRPTTIEREGICGAISVVTVTLSGLKIVIKSRTIQYYSAARPSQKRTGQARQQRP</sequence>
<proteinExistence type="predicted"/>
<evidence type="ECO:0000313" key="1">
    <source>
        <dbReference type="EMBL" id="PWY65572.1"/>
    </source>
</evidence>
<gene>
    <name evidence="1" type="ORF">BO70DRAFT_366700</name>
</gene>
<keyword evidence="2" id="KW-1185">Reference proteome</keyword>
<reference evidence="1 2" key="1">
    <citation type="submission" date="2016-12" db="EMBL/GenBank/DDBJ databases">
        <title>The genomes of Aspergillus section Nigri reveals drivers in fungal speciation.</title>
        <authorList>
            <consortium name="DOE Joint Genome Institute"/>
            <person name="Vesth T.C."/>
            <person name="Nybo J."/>
            <person name="Theobald S."/>
            <person name="Brandl J."/>
            <person name="Frisvad J.C."/>
            <person name="Nielsen K.F."/>
            <person name="Lyhne E.K."/>
            <person name="Kogle M.E."/>
            <person name="Kuo A."/>
            <person name="Riley R."/>
            <person name="Clum A."/>
            <person name="Nolan M."/>
            <person name="Lipzen A."/>
            <person name="Salamov A."/>
            <person name="Henrissat B."/>
            <person name="Wiebenga A."/>
            <person name="De Vries R.P."/>
            <person name="Grigoriev I.V."/>
            <person name="Mortensen U.H."/>
            <person name="Andersen M.R."/>
            <person name="Baker S.E."/>
        </authorList>
    </citation>
    <scope>NUCLEOTIDE SEQUENCE [LARGE SCALE GENOMIC DNA]</scope>
    <source>
        <strain evidence="1 2">CBS 117.55</strain>
    </source>
</reference>
<protein>
    <submittedName>
        <fullName evidence="1">Uncharacterized protein</fullName>
    </submittedName>
</protein>
<dbReference type="AlphaFoldDB" id="A0A317UYK2"/>
<dbReference type="EMBL" id="MSFL01000051">
    <property type="protein sequence ID" value="PWY65572.1"/>
    <property type="molecule type" value="Genomic_DNA"/>
</dbReference>
<organism evidence="1 2">
    <name type="scientific">Aspergillus heteromorphus CBS 117.55</name>
    <dbReference type="NCBI Taxonomy" id="1448321"/>
    <lineage>
        <taxon>Eukaryota</taxon>
        <taxon>Fungi</taxon>
        <taxon>Dikarya</taxon>
        <taxon>Ascomycota</taxon>
        <taxon>Pezizomycotina</taxon>
        <taxon>Eurotiomycetes</taxon>
        <taxon>Eurotiomycetidae</taxon>
        <taxon>Eurotiales</taxon>
        <taxon>Aspergillaceae</taxon>
        <taxon>Aspergillus</taxon>
        <taxon>Aspergillus subgen. Circumdati</taxon>
    </lineage>
</organism>